<dbReference type="GO" id="GO:0016616">
    <property type="term" value="F:oxidoreductase activity, acting on the CH-OH group of donors, NAD or NADP as acceptor"/>
    <property type="evidence" value="ECO:0007669"/>
    <property type="project" value="TreeGrafter"/>
</dbReference>
<dbReference type="InterPro" id="IPR020904">
    <property type="entry name" value="Sc_DH/Rdtase_CS"/>
</dbReference>
<gene>
    <name evidence="2" type="ORF">F941_02007</name>
</gene>
<dbReference type="PRINTS" id="PR00081">
    <property type="entry name" value="GDHRDH"/>
</dbReference>
<dbReference type="NCBIfam" id="NF005559">
    <property type="entry name" value="PRK07231.1"/>
    <property type="match status" value="1"/>
</dbReference>
<organism evidence="2 3">
    <name type="scientific">Acinetobacter bouvetii DSM 14964 = CIP 107468</name>
    <dbReference type="NCBI Taxonomy" id="1120925"/>
    <lineage>
        <taxon>Bacteria</taxon>
        <taxon>Pseudomonadati</taxon>
        <taxon>Pseudomonadota</taxon>
        <taxon>Gammaproteobacteria</taxon>
        <taxon>Moraxellales</taxon>
        <taxon>Moraxellaceae</taxon>
        <taxon>Acinetobacter</taxon>
    </lineage>
</organism>
<evidence type="ECO:0000256" key="1">
    <source>
        <dbReference type="ARBA" id="ARBA00006484"/>
    </source>
</evidence>
<dbReference type="RefSeq" id="WP_005010795.1">
    <property type="nucleotide sequence ID" value="NZ_KB849727.1"/>
</dbReference>
<dbReference type="InterPro" id="IPR002347">
    <property type="entry name" value="SDR_fam"/>
</dbReference>
<proteinExistence type="inferred from homology"/>
<dbReference type="PATRIC" id="fig|1120925.3.peg.2123"/>
<evidence type="ECO:0008006" key="4">
    <source>
        <dbReference type="Google" id="ProtNLM"/>
    </source>
</evidence>
<dbReference type="OrthoDB" id="9806974at2"/>
<reference evidence="2 3" key="1">
    <citation type="submission" date="2013-02" db="EMBL/GenBank/DDBJ databases">
        <title>The Genome Sequence of Acinetobacter bouvetii CIP 107468.</title>
        <authorList>
            <consortium name="The Broad Institute Genome Sequencing Platform"/>
            <consortium name="The Broad Institute Genome Sequencing Center for Infectious Disease"/>
            <person name="Cerqueira G."/>
            <person name="Feldgarden M."/>
            <person name="Courvalin P."/>
            <person name="Perichon B."/>
            <person name="Grillot-Courvalin C."/>
            <person name="Clermont D."/>
            <person name="Rocha E."/>
            <person name="Yoon E.-J."/>
            <person name="Nemec A."/>
            <person name="Walker B."/>
            <person name="Young S.K."/>
            <person name="Zeng Q."/>
            <person name="Gargeya S."/>
            <person name="Fitzgerald M."/>
            <person name="Haas B."/>
            <person name="Abouelleil A."/>
            <person name="Alvarado L."/>
            <person name="Arachchi H.M."/>
            <person name="Berlin A.M."/>
            <person name="Chapman S.B."/>
            <person name="Dewar J."/>
            <person name="Goldberg J."/>
            <person name="Griggs A."/>
            <person name="Gujja S."/>
            <person name="Hansen M."/>
            <person name="Howarth C."/>
            <person name="Imamovic A."/>
            <person name="Larimer J."/>
            <person name="McCowan C."/>
            <person name="Murphy C."/>
            <person name="Neiman D."/>
            <person name="Pearson M."/>
            <person name="Priest M."/>
            <person name="Roberts A."/>
            <person name="Saif S."/>
            <person name="Shea T."/>
            <person name="Sisk P."/>
            <person name="Sykes S."/>
            <person name="Wortman J."/>
            <person name="Nusbaum C."/>
            <person name="Birren B."/>
        </authorList>
    </citation>
    <scope>NUCLEOTIDE SEQUENCE [LARGE SCALE GENOMIC DNA]</scope>
    <source>
        <strain evidence="2 3">CIP 107468</strain>
    </source>
</reference>
<comment type="similarity">
    <text evidence="1">Belongs to the short-chain dehydrogenases/reductases (SDR) family.</text>
</comment>
<dbReference type="EMBL" id="APQD01000013">
    <property type="protein sequence ID" value="ENV82613.1"/>
    <property type="molecule type" value="Genomic_DNA"/>
</dbReference>
<evidence type="ECO:0000313" key="3">
    <source>
        <dbReference type="Proteomes" id="UP000018460"/>
    </source>
</evidence>
<evidence type="ECO:0000313" key="2">
    <source>
        <dbReference type="EMBL" id="ENV82613.1"/>
    </source>
</evidence>
<dbReference type="FunFam" id="3.40.50.720:FF:000084">
    <property type="entry name" value="Short-chain dehydrogenase reductase"/>
    <property type="match status" value="1"/>
</dbReference>
<comment type="caution">
    <text evidence="2">The sequence shown here is derived from an EMBL/GenBank/DDBJ whole genome shotgun (WGS) entry which is preliminary data.</text>
</comment>
<dbReference type="GO" id="GO:0030497">
    <property type="term" value="P:fatty acid elongation"/>
    <property type="evidence" value="ECO:0007669"/>
    <property type="project" value="TreeGrafter"/>
</dbReference>
<accession>N9DQA5</accession>
<dbReference type="PANTHER" id="PTHR42760">
    <property type="entry name" value="SHORT-CHAIN DEHYDROGENASES/REDUCTASES FAMILY MEMBER"/>
    <property type="match status" value="1"/>
</dbReference>
<dbReference type="Proteomes" id="UP000018460">
    <property type="component" value="Unassembled WGS sequence"/>
</dbReference>
<dbReference type="Pfam" id="PF13561">
    <property type="entry name" value="adh_short_C2"/>
    <property type="match status" value="1"/>
</dbReference>
<dbReference type="eggNOG" id="COG1028">
    <property type="taxonomic scope" value="Bacteria"/>
</dbReference>
<sequence length="250" mass="26257">MFNLTQKKIVVTGAAQGNGEAIAKSLAALGATVIVADMNFEKLQNVKNDIEAAGGRAYAFALNVAEQQCCQNFAKEVHDTIGDIDVLINNAGILRRSNFESASAVKDLDDTINVNVKGSYYLINALLESLKKTQGNIVNVASIQSFVAATGATAYAISKGAVAQMTRTLAAELAKYNIRVNAIAPGVIETPMTEATRANPAALEGYLRHVPMNRMGQPAELAGPAAFLCSDAASYVTGCILPVDGGYLTV</sequence>
<dbReference type="InterPro" id="IPR036291">
    <property type="entry name" value="NAD(P)-bd_dom_sf"/>
</dbReference>
<dbReference type="AlphaFoldDB" id="N9DQA5"/>
<keyword evidence="3" id="KW-1185">Reference proteome</keyword>
<dbReference type="PROSITE" id="PS00061">
    <property type="entry name" value="ADH_SHORT"/>
    <property type="match status" value="1"/>
</dbReference>
<name>N9DQA5_9GAMM</name>
<dbReference type="PRINTS" id="PR00080">
    <property type="entry name" value="SDRFAMILY"/>
</dbReference>
<dbReference type="PANTHER" id="PTHR42760:SF135">
    <property type="entry name" value="BLL7886 PROTEIN"/>
    <property type="match status" value="1"/>
</dbReference>
<dbReference type="SUPFAM" id="SSF51735">
    <property type="entry name" value="NAD(P)-binding Rossmann-fold domains"/>
    <property type="match status" value="1"/>
</dbReference>
<protein>
    <recommendedName>
        <fullName evidence="4">3-oxoacyl-[acyl-carrier-protein] reductase</fullName>
    </recommendedName>
</protein>
<dbReference type="Gene3D" id="3.40.50.720">
    <property type="entry name" value="NAD(P)-binding Rossmann-like Domain"/>
    <property type="match status" value="1"/>
</dbReference>